<dbReference type="RefSeq" id="WP_380200081.1">
    <property type="nucleotide sequence ID" value="NZ_JBHTEK010000001.1"/>
</dbReference>
<evidence type="ECO:0000313" key="1">
    <source>
        <dbReference type="EMBL" id="MFC7666404.1"/>
    </source>
</evidence>
<comment type="caution">
    <text evidence="1">The sequence shown here is derived from an EMBL/GenBank/DDBJ whole genome shotgun (WGS) entry which is preliminary data.</text>
</comment>
<organism evidence="1 2">
    <name type="scientific">Hymenobacter humi</name>
    <dbReference type="NCBI Taxonomy" id="1411620"/>
    <lineage>
        <taxon>Bacteria</taxon>
        <taxon>Pseudomonadati</taxon>
        <taxon>Bacteroidota</taxon>
        <taxon>Cytophagia</taxon>
        <taxon>Cytophagales</taxon>
        <taxon>Hymenobacteraceae</taxon>
        <taxon>Hymenobacter</taxon>
    </lineage>
</organism>
<proteinExistence type="predicted"/>
<sequence>MPEHQKWLNQGKFDGARLGPEQKKLRDFYARLLNLTSSSDAIRKGRFYELQDANNLGKEYNQRHLYTYLRYTDKQQALVVVNFSADKTYRPTITIPAAAMTAMGLTTKKFYTYTDLLAPGEPRNALNLTLAPLSAHVFELKSR</sequence>
<protein>
    <recommendedName>
        <fullName evidence="3">Maltogenic Amylase C-terminal domain-containing protein</fullName>
    </recommendedName>
</protein>
<dbReference type="Gene3D" id="2.60.40.1180">
    <property type="entry name" value="Golgi alpha-mannosidase II"/>
    <property type="match status" value="1"/>
</dbReference>
<reference evidence="2" key="1">
    <citation type="journal article" date="2019" name="Int. J. Syst. Evol. Microbiol.">
        <title>The Global Catalogue of Microorganisms (GCM) 10K type strain sequencing project: providing services to taxonomists for standard genome sequencing and annotation.</title>
        <authorList>
            <consortium name="The Broad Institute Genomics Platform"/>
            <consortium name="The Broad Institute Genome Sequencing Center for Infectious Disease"/>
            <person name="Wu L."/>
            <person name="Ma J."/>
        </authorList>
    </citation>
    <scope>NUCLEOTIDE SEQUENCE [LARGE SCALE GENOMIC DNA]</scope>
    <source>
        <strain evidence="2">JCM 19635</strain>
    </source>
</reference>
<dbReference type="EMBL" id="JBHTEK010000001">
    <property type="protein sequence ID" value="MFC7666404.1"/>
    <property type="molecule type" value="Genomic_DNA"/>
</dbReference>
<dbReference type="SUPFAM" id="SSF51011">
    <property type="entry name" value="Glycosyl hydrolase domain"/>
    <property type="match status" value="1"/>
</dbReference>
<evidence type="ECO:0008006" key="3">
    <source>
        <dbReference type="Google" id="ProtNLM"/>
    </source>
</evidence>
<keyword evidence="2" id="KW-1185">Reference proteome</keyword>
<accession>A0ABW2U215</accession>
<dbReference type="InterPro" id="IPR013780">
    <property type="entry name" value="Glyco_hydro_b"/>
</dbReference>
<evidence type="ECO:0000313" key="2">
    <source>
        <dbReference type="Proteomes" id="UP001596513"/>
    </source>
</evidence>
<name>A0ABW2U215_9BACT</name>
<dbReference type="Proteomes" id="UP001596513">
    <property type="component" value="Unassembled WGS sequence"/>
</dbReference>
<gene>
    <name evidence="1" type="ORF">ACFQT0_02420</name>
</gene>